<keyword evidence="3 4" id="KW-0808">Transferase</keyword>
<dbReference type="EMBL" id="JAXUIC010000001">
    <property type="protein sequence ID" value="KAK4606660.1"/>
    <property type="molecule type" value="Genomic_DNA"/>
</dbReference>
<dbReference type="CDD" id="cd03784">
    <property type="entry name" value="GT1_Gtf-like"/>
    <property type="match status" value="1"/>
</dbReference>
<dbReference type="SUPFAM" id="SSF53756">
    <property type="entry name" value="UDP-Glycosyltransferase/glycogen phosphorylase"/>
    <property type="match status" value="1"/>
</dbReference>
<sequence>MEKNGQRSRRLVLLPCPFQGHINPMLQLGTILHSKEFSITIAHTEFNSPNPSNHPNFNFLPIPDGLSVQDISSGDIPSLIQRLNVNCKSHLQECLSQIVTGGQQDDIACIIYDELMFFVETVANFLKLPSIILRTTSAATLIARTTLAQLKLEDLVSLEDSVSQDLVPNHHPLRFKDLPFPSSRKLETFSQLVIDMYKIKTSSSVIIWNTMDCLELSSLARIQQQYQVPNLPIGPLHKFGPGPPNSSLLKEDTSCMAWLEKQTKNSVIYVSLGSIAAMDEKELVEMAWGLANSQQRFLWVFRPDSIRGSKNEVLSQIFKETVGERGCIVNWAPQKEVLAHSAVGGFLSHCGWNSTLESICEGIPMICKPCFGDQRVNARYVSHVWRVGLELENELERGEIEKAIRRLMAGKEGEAMRERAKNLKEEVELCIKECGSSSNSLNKLVEMIMSF</sequence>
<accession>A0AAN7G747</accession>
<dbReference type="AlphaFoldDB" id="A0AAN7G747"/>
<comment type="caution">
    <text evidence="6">The sequence shown here is derived from an EMBL/GenBank/DDBJ whole genome shotgun (WGS) entry which is preliminary data.</text>
</comment>
<comment type="similarity">
    <text evidence="1 4">Belongs to the UDP-glycosyltransferase family.</text>
</comment>
<dbReference type="InterPro" id="IPR035595">
    <property type="entry name" value="UDP_glycos_trans_CS"/>
</dbReference>
<evidence type="ECO:0000256" key="4">
    <source>
        <dbReference type="RuleBase" id="RU003718"/>
    </source>
</evidence>
<dbReference type="FunFam" id="3.40.50.2000:FF:000120">
    <property type="entry name" value="UDP-glycosyltransferase 76C1"/>
    <property type="match status" value="1"/>
</dbReference>
<dbReference type="Pfam" id="PF00201">
    <property type="entry name" value="UDPGT"/>
    <property type="match status" value="1"/>
</dbReference>
<evidence type="ECO:0000256" key="3">
    <source>
        <dbReference type="ARBA" id="ARBA00022679"/>
    </source>
</evidence>
<keyword evidence="7" id="KW-1185">Reference proteome</keyword>
<dbReference type="Proteomes" id="UP001324115">
    <property type="component" value="Unassembled WGS sequence"/>
</dbReference>
<dbReference type="Gene3D" id="3.40.50.2000">
    <property type="entry name" value="Glycogen Phosphorylase B"/>
    <property type="match status" value="2"/>
</dbReference>
<evidence type="ECO:0000313" key="7">
    <source>
        <dbReference type="Proteomes" id="UP001324115"/>
    </source>
</evidence>
<evidence type="ECO:0000256" key="5">
    <source>
        <dbReference type="RuleBase" id="RU362057"/>
    </source>
</evidence>
<evidence type="ECO:0000256" key="1">
    <source>
        <dbReference type="ARBA" id="ARBA00009995"/>
    </source>
</evidence>
<gene>
    <name evidence="6" type="ORF">RGQ29_000769</name>
</gene>
<name>A0AAN7G747_QUERU</name>
<dbReference type="PANTHER" id="PTHR11926:SF1494">
    <property type="entry name" value="FLAVONOL 3-O-GLUCOSYLTRANSFERASE UGT76E12-RELATED"/>
    <property type="match status" value="1"/>
</dbReference>
<proteinExistence type="inferred from homology"/>
<dbReference type="GO" id="GO:0080043">
    <property type="term" value="F:quercetin 3-O-glucosyltransferase activity"/>
    <property type="evidence" value="ECO:0007669"/>
    <property type="project" value="TreeGrafter"/>
</dbReference>
<dbReference type="FunFam" id="3.40.50.2000:FF:000060">
    <property type="entry name" value="Glycosyltransferase"/>
    <property type="match status" value="1"/>
</dbReference>
<evidence type="ECO:0000256" key="2">
    <source>
        <dbReference type="ARBA" id="ARBA00022676"/>
    </source>
</evidence>
<evidence type="ECO:0000313" key="6">
    <source>
        <dbReference type="EMBL" id="KAK4606660.1"/>
    </source>
</evidence>
<dbReference type="PANTHER" id="PTHR11926">
    <property type="entry name" value="GLUCOSYL/GLUCURONOSYL TRANSFERASES"/>
    <property type="match status" value="1"/>
</dbReference>
<dbReference type="PROSITE" id="PS00375">
    <property type="entry name" value="UDPGT"/>
    <property type="match status" value="1"/>
</dbReference>
<dbReference type="EC" id="2.4.1.-" evidence="5"/>
<organism evidence="6 7">
    <name type="scientific">Quercus rubra</name>
    <name type="common">Northern red oak</name>
    <name type="synonym">Quercus borealis</name>
    <dbReference type="NCBI Taxonomy" id="3512"/>
    <lineage>
        <taxon>Eukaryota</taxon>
        <taxon>Viridiplantae</taxon>
        <taxon>Streptophyta</taxon>
        <taxon>Embryophyta</taxon>
        <taxon>Tracheophyta</taxon>
        <taxon>Spermatophyta</taxon>
        <taxon>Magnoliopsida</taxon>
        <taxon>eudicotyledons</taxon>
        <taxon>Gunneridae</taxon>
        <taxon>Pentapetalae</taxon>
        <taxon>rosids</taxon>
        <taxon>fabids</taxon>
        <taxon>Fagales</taxon>
        <taxon>Fagaceae</taxon>
        <taxon>Quercus</taxon>
    </lineage>
</organism>
<dbReference type="GO" id="GO:0080044">
    <property type="term" value="F:quercetin 7-O-glucosyltransferase activity"/>
    <property type="evidence" value="ECO:0007669"/>
    <property type="project" value="TreeGrafter"/>
</dbReference>
<reference evidence="6 7" key="1">
    <citation type="journal article" date="2023" name="G3 (Bethesda)">
        <title>A haplotype-resolved chromosome-scale genome for Quercus rubra L. provides insights into the genetics of adaptive traits for red oak species.</title>
        <authorList>
            <person name="Kapoor B."/>
            <person name="Jenkins J."/>
            <person name="Schmutz J."/>
            <person name="Zhebentyayeva T."/>
            <person name="Kuelheim C."/>
            <person name="Coggeshall M."/>
            <person name="Heim C."/>
            <person name="Lasky J.R."/>
            <person name="Leites L."/>
            <person name="Islam-Faridi N."/>
            <person name="Romero-Severson J."/>
            <person name="DeLeo V.L."/>
            <person name="Lucas S.M."/>
            <person name="Lazic D."/>
            <person name="Gailing O."/>
            <person name="Carlson J."/>
            <person name="Staton M."/>
        </authorList>
    </citation>
    <scope>NUCLEOTIDE SEQUENCE [LARGE SCALE GENOMIC DNA]</scope>
    <source>
        <strain evidence="6">Pseudo-F2</strain>
    </source>
</reference>
<dbReference type="InterPro" id="IPR002213">
    <property type="entry name" value="UDP_glucos_trans"/>
</dbReference>
<keyword evidence="2 4" id="KW-0328">Glycosyltransferase</keyword>
<protein>
    <recommendedName>
        <fullName evidence="5">Glycosyltransferase</fullName>
        <ecNumber evidence="5">2.4.1.-</ecNumber>
    </recommendedName>
</protein>